<protein>
    <submittedName>
        <fullName evidence="1">Uncharacterized protein</fullName>
    </submittedName>
</protein>
<sequence length="81" mass="9027">MFIDTAFSRNRPATVLVLMRHLQPGSFIAVRNLITVLRASSKRPRAVFAVRVVNAVGTAGNYEKNRQIARRRCQSGNGSQE</sequence>
<proteinExistence type="predicted"/>
<gene>
    <name evidence="1" type="ORF">BaRGS_00039287</name>
</gene>
<keyword evidence="2" id="KW-1185">Reference proteome</keyword>
<comment type="caution">
    <text evidence="1">The sequence shown here is derived from an EMBL/GenBank/DDBJ whole genome shotgun (WGS) entry which is preliminary data.</text>
</comment>
<dbReference type="AlphaFoldDB" id="A0ABD0J3C4"/>
<name>A0ABD0J3C4_9CAEN</name>
<dbReference type="EMBL" id="JACVVK020000677">
    <property type="protein sequence ID" value="KAK7456948.1"/>
    <property type="molecule type" value="Genomic_DNA"/>
</dbReference>
<reference evidence="1 2" key="1">
    <citation type="journal article" date="2023" name="Sci. Data">
        <title>Genome assembly of the Korean intertidal mud-creeper Batillaria attramentaria.</title>
        <authorList>
            <person name="Patra A.K."/>
            <person name="Ho P.T."/>
            <person name="Jun S."/>
            <person name="Lee S.J."/>
            <person name="Kim Y."/>
            <person name="Won Y.J."/>
        </authorList>
    </citation>
    <scope>NUCLEOTIDE SEQUENCE [LARGE SCALE GENOMIC DNA]</scope>
    <source>
        <strain evidence="1">Wonlab-2016</strain>
    </source>
</reference>
<dbReference type="Proteomes" id="UP001519460">
    <property type="component" value="Unassembled WGS sequence"/>
</dbReference>
<organism evidence="1 2">
    <name type="scientific">Batillaria attramentaria</name>
    <dbReference type="NCBI Taxonomy" id="370345"/>
    <lineage>
        <taxon>Eukaryota</taxon>
        <taxon>Metazoa</taxon>
        <taxon>Spiralia</taxon>
        <taxon>Lophotrochozoa</taxon>
        <taxon>Mollusca</taxon>
        <taxon>Gastropoda</taxon>
        <taxon>Caenogastropoda</taxon>
        <taxon>Sorbeoconcha</taxon>
        <taxon>Cerithioidea</taxon>
        <taxon>Batillariidae</taxon>
        <taxon>Batillaria</taxon>
    </lineage>
</organism>
<evidence type="ECO:0000313" key="2">
    <source>
        <dbReference type="Proteomes" id="UP001519460"/>
    </source>
</evidence>
<evidence type="ECO:0000313" key="1">
    <source>
        <dbReference type="EMBL" id="KAK7456948.1"/>
    </source>
</evidence>
<accession>A0ABD0J3C4</accession>